<organism evidence="1">
    <name type="scientific">Arundo donax</name>
    <name type="common">Giant reed</name>
    <name type="synonym">Donax arundinaceus</name>
    <dbReference type="NCBI Taxonomy" id="35708"/>
    <lineage>
        <taxon>Eukaryota</taxon>
        <taxon>Viridiplantae</taxon>
        <taxon>Streptophyta</taxon>
        <taxon>Embryophyta</taxon>
        <taxon>Tracheophyta</taxon>
        <taxon>Spermatophyta</taxon>
        <taxon>Magnoliopsida</taxon>
        <taxon>Liliopsida</taxon>
        <taxon>Poales</taxon>
        <taxon>Poaceae</taxon>
        <taxon>PACMAD clade</taxon>
        <taxon>Arundinoideae</taxon>
        <taxon>Arundineae</taxon>
        <taxon>Arundo</taxon>
    </lineage>
</organism>
<dbReference type="AlphaFoldDB" id="A0A0A9SJJ0"/>
<accession>A0A0A9SJJ0</accession>
<reference evidence="1" key="2">
    <citation type="journal article" date="2015" name="Data Brief">
        <title>Shoot transcriptome of the giant reed, Arundo donax.</title>
        <authorList>
            <person name="Barrero R.A."/>
            <person name="Guerrero F.D."/>
            <person name="Moolhuijzen P."/>
            <person name="Goolsby J.A."/>
            <person name="Tidwell J."/>
            <person name="Bellgard S.E."/>
            <person name="Bellgard M.I."/>
        </authorList>
    </citation>
    <scope>NUCLEOTIDE SEQUENCE</scope>
    <source>
        <tissue evidence="1">Shoot tissue taken approximately 20 cm above the soil surface</tissue>
    </source>
</reference>
<sequence>MKLIIRGRDENNCYDNSNMQLNKAGVYILPCTNSTVCILWS</sequence>
<dbReference type="EMBL" id="GBRH01254400">
    <property type="protein sequence ID" value="JAD43495.1"/>
    <property type="molecule type" value="Transcribed_RNA"/>
</dbReference>
<protein>
    <submittedName>
        <fullName evidence="1">Uncharacterized protein</fullName>
    </submittedName>
</protein>
<proteinExistence type="predicted"/>
<reference evidence="1" key="1">
    <citation type="submission" date="2014-09" db="EMBL/GenBank/DDBJ databases">
        <authorList>
            <person name="Magalhaes I.L.F."/>
            <person name="Oliveira U."/>
            <person name="Santos F.R."/>
            <person name="Vidigal T.H.D.A."/>
            <person name="Brescovit A.D."/>
            <person name="Santos A.J."/>
        </authorList>
    </citation>
    <scope>NUCLEOTIDE SEQUENCE</scope>
    <source>
        <tissue evidence="1">Shoot tissue taken approximately 20 cm above the soil surface</tissue>
    </source>
</reference>
<evidence type="ECO:0000313" key="1">
    <source>
        <dbReference type="EMBL" id="JAD43495.1"/>
    </source>
</evidence>
<name>A0A0A9SJJ0_ARUDO</name>